<proteinExistence type="predicted"/>
<evidence type="ECO:0000313" key="2">
    <source>
        <dbReference type="Proteomes" id="UP000663844"/>
    </source>
</evidence>
<evidence type="ECO:0000313" key="1">
    <source>
        <dbReference type="EMBL" id="CAF4345606.1"/>
    </source>
</evidence>
<dbReference type="EMBL" id="CAJOAZ010020369">
    <property type="protein sequence ID" value="CAF4345606.1"/>
    <property type="molecule type" value="Genomic_DNA"/>
</dbReference>
<feature type="non-terminal residue" evidence="1">
    <location>
        <position position="1"/>
    </location>
</feature>
<protein>
    <submittedName>
        <fullName evidence="1">Uncharacterized protein</fullName>
    </submittedName>
</protein>
<organism evidence="1 2">
    <name type="scientific">Adineta steineri</name>
    <dbReference type="NCBI Taxonomy" id="433720"/>
    <lineage>
        <taxon>Eukaryota</taxon>
        <taxon>Metazoa</taxon>
        <taxon>Spiralia</taxon>
        <taxon>Gnathifera</taxon>
        <taxon>Rotifera</taxon>
        <taxon>Eurotatoria</taxon>
        <taxon>Bdelloidea</taxon>
        <taxon>Adinetida</taxon>
        <taxon>Adinetidae</taxon>
        <taxon>Adineta</taxon>
    </lineage>
</organism>
<accession>A0A820KUD5</accession>
<reference evidence="1" key="1">
    <citation type="submission" date="2021-02" db="EMBL/GenBank/DDBJ databases">
        <authorList>
            <person name="Nowell W R."/>
        </authorList>
    </citation>
    <scope>NUCLEOTIDE SEQUENCE</scope>
</reference>
<comment type="caution">
    <text evidence="1">The sequence shown here is derived from an EMBL/GenBank/DDBJ whole genome shotgun (WGS) entry which is preliminary data.</text>
</comment>
<dbReference type="Proteomes" id="UP000663844">
    <property type="component" value="Unassembled WGS sequence"/>
</dbReference>
<name>A0A820KUD5_9BILA</name>
<gene>
    <name evidence="1" type="ORF">OXD698_LOCUS48480</name>
</gene>
<sequence length="26" mass="2845">IKMLETPSLIHKQTISGLTDLCSSND</sequence>
<dbReference type="AlphaFoldDB" id="A0A820KUD5"/>